<sequence>MPRSYKSPLLLLAPALLLIVLLGFALCLEYARPPGTLATWHSRRHVPVVRKHHGAPDTVKHVRRPHSAS</sequence>
<evidence type="ECO:0000313" key="1">
    <source>
        <dbReference type="EMBL" id="MBG8553531.1"/>
    </source>
</evidence>
<dbReference type="Proteomes" id="UP000601099">
    <property type="component" value="Unassembled WGS sequence"/>
</dbReference>
<organism evidence="1 2">
    <name type="scientific">Hymenobacter guriensis</name>
    <dbReference type="NCBI Taxonomy" id="2793065"/>
    <lineage>
        <taxon>Bacteria</taxon>
        <taxon>Pseudomonadati</taxon>
        <taxon>Bacteroidota</taxon>
        <taxon>Cytophagia</taxon>
        <taxon>Cytophagales</taxon>
        <taxon>Hymenobacteraceae</taxon>
        <taxon>Hymenobacter</taxon>
    </lineage>
</organism>
<gene>
    <name evidence="1" type="ORF">I5L79_08235</name>
</gene>
<proteinExistence type="predicted"/>
<comment type="caution">
    <text evidence="1">The sequence shown here is derived from an EMBL/GenBank/DDBJ whole genome shotgun (WGS) entry which is preliminary data.</text>
</comment>
<accession>A0ABS0L091</accession>
<dbReference type="EMBL" id="JADWYK010000004">
    <property type="protein sequence ID" value="MBG8553531.1"/>
    <property type="molecule type" value="Genomic_DNA"/>
</dbReference>
<reference evidence="1 2" key="1">
    <citation type="submission" date="2020-11" db="EMBL/GenBank/DDBJ databases">
        <title>Hymenobacter sp.</title>
        <authorList>
            <person name="Kim M.K."/>
        </authorList>
    </citation>
    <scope>NUCLEOTIDE SEQUENCE [LARGE SCALE GENOMIC DNA]</scope>
    <source>
        <strain evidence="1 2">BT594</strain>
    </source>
</reference>
<protein>
    <recommendedName>
        <fullName evidence="3">Secreted protein</fullName>
    </recommendedName>
</protein>
<evidence type="ECO:0008006" key="3">
    <source>
        <dbReference type="Google" id="ProtNLM"/>
    </source>
</evidence>
<evidence type="ECO:0000313" key="2">
    <source>
        <dbReference type="Proteomes" id="UP000601099"/>
    </source>
</evidence>
<keyword evidence="2" id="KW-1185">Reference proteome</keyword>
<dbReference type="RefSeq" id="WP_196954558.1">
    <property type="nucleotide sequence ID" value="NZ_JADWYK010000004.1"/>
</dbReference>
<name>A0ABS0L091_9BACT</name>